<evidence type="ECO:0000256" key="1">
    <source>
        <dbReference type="ARBA" id="ARBA00022490"/>
    </source>
</evidence>
<dbReference type="Pfam" id="PF08845">
    <property type="entry name" value="SymE_toxin"/>
    <property type="match status" value="1"/>
</dbReference>
<dbReference type="GO" id="GO:0016070">
    <property type="term" value="P:RNA metabolic process"/>
    <property type="evidence" value="ECO:0007669"/>
    <property type="project" value="InterPro"/>
</dbReference>
<dbReference type="HAMAP" id="MF_01193">
    <property type="entry name" value="Endoribonucl_SymE"/>
    <property type="match status" value="1"/>
</dbReference>
<reference evidence="11" key="1">
    <citation type="submission" date="2017-12" db="EMBL/GenBank/DDBJ databases">
        <title>FDA dAtabase for Regulatory Grade micrObial Sequences (FDA-ARGOS): Supporting development and validation of Infectious Disease Dx tests.</title>
        <authorList>
            <person name="Sichtig H."/>
            <person name="Tallon L."/>
            <person name="Sadzewicz L."/>
            <person name="Sengamalay N."/>
            <person name="Nagaraj S."/>
            <person name="Vavikolanu K."/>
            <person name="Aluvathingal J."/>
            <person name="Nadendla S."/>
            <person name="Pirone D.C."/>
            <person name="Hoffman M."/>
            <person name="Muruvanda T."/>
            <person name="Allard M."/>
            <person name="Evans P."/>
        </authorList>
    </citation>
    <scope>NUCLEOTIDE SEQUENCE [LARGE SCALE GENOMIC DNA]</scope>
    <source>
        <strain evidence="11">FDAARGOS_55</strain>
    </source>
</reference>
<dbReference type="GO" id="GO:0005737">
    <property type="term" value="C:cytoplasm"/>
    <property type="evidence" value="ECO:0007669"/>
    <property type="project" value="UniProtKB-SubCell"/>
</dbReference>
<evidence type="ECO:0000256" key="3">
    <source>
        <dbReference type="ARBA" id="ARBA00022759"/>
    </source>
</evidence>
<dbReference type="GO" id="GO:0004521">
    <property type="term" value="F:RNA endonuclease activity"/>
    <property type="evidence" value="ECO:0007669"/>
    <property type="project" value="UniProtKB-UniRule"/>
</dbReference>
<accession>A0A2K0JAH6</accession>
<evidence type="ECO:0000256" key="6">
    <source>
        <dbReference type="ARBA" id="ARBA00023125"/>
    </source>
</evidence>
<evidence type="ECO:0000313" key="11">
    <source>
        <dbReference type="Proteomes" id="UP000236163"/>
    </source>
</evidence>
<keyword evidence="4 7" id="KW-0378">Hydrolase</keyword>
<keyword evidence="2 7" id="KW-0540">Nuclease</keyword>
<feature type="domain" description="SpoVT-AbrB" evidence="9">
    <location>
        <begin position="29"/>
        <end position="74"/>
    </location>
</feature>
<dbReference type="Proteomes" id="UP000236163">
    <property type="component" value="Unassembled WGS sequence"/>
</dbReference>
<name>A0A2K0JAH6_SALHO</name>
<dbReference type="InterPro" id="IPR007159">
    <property type="entry name" value="SpoVT-AbrB_dom"/>
</dbReference>
<dbReference type="EMBL" id="JWSP02000004">
    <property type="protein sequence ID" value="PNO32287.1"/>
    <property type="molecule type" value="Genomic_DNA"/>
</dbReference>
<evidence type="ECO:0000256" key="7">
    <source>
        <dbReference type="HAMAP-Rule" id="MF_01193"/>
    </source>
</evidence>
<keyword evidence="6 8" id="KW-0238">DNA-binding</keyword>
<evidence type="ECO:0000259" key="9">
    <source>
        <dbReference type="PROSITE" id="PS51740"/>
    </source>
</evidence>
<sequence>MTTVHSIAEFTDPEVSPANNRHLTVSYASRYPDYSRIPALTLKGQWLEAVGFTTGTEVDVKVMNGCIVLTAQQPQPEESELMQSLRQVCKLSARKQKQVQAFISVIADKSCKQEA</sequence>
<dbReference type="EC" id="3.1.-.-" evidence="7"/>
<dbReference type="NCBIfam" id="NF010128">
    <property type="entry name" value="PRK13605.1"/>
    <property type="match status" value="1"/>
</dbReference>
<evidence type="ECO:0000313" key="10">
    <source>
        <dbReference type="EMBL" id="PNO32287.1"/>
    </source>
</evidence>
<protein>
    <recommendedName>
        <fullName evidence="7">Endoribonuclease SymE</fullName>
        <ecNumber evidence="7">3.1.-.-</ecNumber>
    </recommendedName>
</protein>
<dbReference type="STRING" id="523831.SEHO0A_04632"/>
<dbReference type="AlphaFoldDB" id="A0A2K0JAH6"/>
<keyword evidence="3 7" id="KW-0255">Endonuclease</keyword>
<evidence type="ECO:0000256" key="5">
    <source>
        <dbReference type="ARBA" id="ARBA00022884"/>
    </source>
</evidence>
<comment type="caution">
    <text evidence="10">The sequence shown here is derived from an EMBL/GenBank/DDBJ whole genome shotgun (WGS) entry which is preliminary data.</text>
</comment>
<dbReference type="GO" id="GO:0003677">
    <property type="term" value="F:DNA binding"/>
    <property type="evidence" value="ECO:0007669"/>
    <property type="project" value="UniProtKB-UniRule"/>
</dbReference>
<dbReference type="GO" id="GO:0016788">
    <property type="term" value="F:hydrolase activity, acting on ester bonds"/>
    <property type="evidence" value="ECO:0007669"/>
    <property type="project" value="InterPro"/>
</dbReference>
<keyword evidence="5 7" id="KW-0694">RNA-binding</keyword>
<dbReference type="InterPro" id="IPR014944">
    <property type="entry name" value="Toxin_SymE-like"/>
</dbReference>
<evidence type="ECO:0000256" key="4">
    <source>
        <dbReference type="ARBA" id="ARBA00022801"/>
    </source>
</evidence>
<gene>
    <name evidence="7" type="primary">symE</name>
    <name evidence="10" type="ORF">RK55_003060</name>
</gene>
<evidence type="ECO:0000256" key="2">
    <source>
        <dbReference type="ARBA" id="ARBA00022722"/>
    </source>
</evidence>
<proteinExistence type="inferred from homology"/>
<evidence type="ECO:0000256" key="8">
    <source>
        <dbReference type="PROSITE-ProRule" id="PRU01076"/>
    </source>
</evidence>
<comment type="similarity">
    <text evidence="7">Belongs to the SymE family.</text>
</comment>
<comment type="subcellular location">
    <subcellularLocation>
        <location evidence="7">Cytoplasm</location>
    </subcellularLocation>
</comment>
<dbReference type="GO" id="GO:0003723">
    <property type="term" value="F:RNA binding"/>
    <property type="evidence" value="ECO:0007669"/>
    <property type="project" value="UniProtKB-KW"/>
</dbReference>
<organism evidence="10 11">
    <name type="scientific">Salmonella enterica subsp. houtenae serovar 50:g,z51:-</name>
    <dbReference type="NCBI Taxonomy" id="1173947"/>
    <lineage>
        <taxon>Bacteria</taxon>
        <taxon>Pseudomonadati</taxon>
        <taxon>Pseudomonadota</taxon>
        <taxon>Gammaproteobacteria</taxon>
        <taxon>Enterobacterales</taxon>
        <taxon>Enterobacteriaceae</taxon>
        <taxon>Salmonella</taxon>
    </lineage>
</organism>
<dbReference type="InterPro" id="IPR020883">
    <property type="entry name" value="TypeI_TA_SymE"/>
</dbReference>
<comment type="function">
    <text evidence="7">Involved in the degradation and recycling of damaged RNA. It is itself a target for degradation by the ATP-dependent protease Lon.</text>
</comment>
<dbReference type="PROSITE" id="PS51740">
    <property type="entry name" value="SPOVT_ABRB"/>
    <property type="match status" value="1"/>
</dbReference>
<keyword evidence="1 7" id="KW-0963">Cytoplasm</keyword>